<dbReference type="AlphaFoldDB" id="A0A250FPE4"/>
<keyword evidence="1" id="KW-0812">Transmembrane</keyword>
<dbReference type="KEGG" id="cgh:CGC50_07325"/>
<dbReference type="OrthoDB" id="1148807at2"/>
<gene>
    <name evidence="2" type="ORF">CGC50_07325</name>
</gene>
<keyword evidence="1" id="KW-0472">Membrane</keyword>
<evidence type="ECO:0000256" key="1">
    <source>
        <dbReference type="SAM" id="Phobius"/>
    </source>
</evidence>
<protein>
    <submittedName>
        <fullName evidence="2">Uncharacterized protein</fullName>
    </submittedName>
</protein>
<sequence length="225" mass="26659">MDSLSFTYFLPLLLFELLFFYLIVVRKNAFEKRLALFSPTRQLSQKRQAYMQKVHNYHKYFNAILLIIFYLPLCFFITLIIKERYEETGKLVIPISNNMMMILLVLFLAHYLIIYLKKRKAKALCMFLEQMSDDDFELLLRVKDSLSFTSKYSPPFVLCNHQLYVFSFFTIKEIDPAKVTEVNCSRGKDSIFVQLKAPQRITLGLPRGGFSYFLQIIEQYSKLKL</sequence>
<dbReference type="RefSeq" id="WP_095910259.1">
    <property type="nucleotide sequence ID" value="NZ_CP022386.1"/>
</dbReference>
<keyword evidence="1" id="KW-1133">Transmembrane helix</keyword>
<feature type="transmembrane region" description="Helical" evidence="1">
    <location>
        <begin position="60"/>
        <end position="81"/>
    </location>
</feature>
<dbReference type="GeneID" id="84808365"/>
<feature type="transmembrane region" description="Helical" evidence="1">
    <location>
        <begin position="6"/>
        <end position="24"/>
    </location>
</feature>
<proteinExistence type="predicted"/>
<dbReference type="EMBL" id="CP022386">
    <property type="protein sequence ID" value="ATA86980.1"/>
    <property type="molecule type" value="Genomic_DNA"/>
</dbReference>
<dbReference type="Proteomes" id="UP000217250">
    <property type="component" value="Chromosome"/>
</dbReference>
<organism evidence="2 3">
    <name type="scientific">Capnocytophaga gingivalis</name>
    <dbReference type="NCBI Taxonomy" id="1017"/>
    <lineage>
        <taxon>Bacteria</taxon>
        <taxon>Pseudomonadati</taxon>
        <taxon>Bacteroidota</taxon>
        <taxon>Flavobacteriia</taxon>
        <taxon>Flavobacteriales</taxon>
        <taxon>Flavobacteriaceae</taxon>
        <taxon>Capnocytophaga</taxon>
    </lineage>
</organism>
<accession>A0A250FPE4</accession>
<name>A0A250FPE4_9FLAO</name>
<evidence type="ECO:0000313" key="2">
    <source>
        <dbReference type="EMBL" id="ATA86980.1"/>
    </source>
</evidence>
<feature type="transmembrane region" description="Helical" evidence="1">
    <location>
        <begin position="93"/>
        <end position="116"/>
    </location>
</feature>
<reference evidence="3" key="1">
    <citation type="submission" date="2017-06" db="EMBL/GenBank/DDBJ databases">
        <title>Capnocytophaga spp. assemblies.</title>
        <authorList>
            <person name="Gulvik C.A."/>
        </authorList>
    </citation>
    <scope>NUCLEOTIDE SEQUENCE [LARGE SCALE GENOMIC DNA]</scope>
    <source>
        <strain evidence="3">H1496</strain>
    </source>
</reference>
<evidence type="ECO:0000313" key="3">
    <source>
        <dbReference type="Proteomes" id="UP000217250"/>
    </source>
</evidence>